<evidence type="ECO:0000256" key="3">
    <source>
        <dbReference type="ARBA" id="ARBA00022553"/>
    </source>
</evidence>
<protein>
    <submittedName>
        <fullName evidence="5">Amino acid adenylation domain-containing protein</fullName>
    </submittedName>
</protein>
<dbReference type="EMBL" id="FOME01000008">
    <property type="protein sequence ID" value="SFE02612.1"/>
    <property type="molecule type" value="Genomic_DNA"/>
</dbReference>
<dbReference type="GO" id="GO:0031177">
    <property type="term" value="F:phosphopantetheine binding"/>
    <property type="evidence" value="ECO:0007669"/>
    <property type="project" value="InterPro"/>
</dbReference>
<dbReference type="InterPro" id="IPR042099">
    <property type="entry name" value="ANL_N_sf"/>
</dbReference>
<dbReference type="InterPro" id="IPR009081">
    <property type="entry name" value="PP-bd_ACP"/>
</dbReference>
<dbReference type="Proteomes" id="UP000199690">
    <property type="component" value="Unassembled WGS sequence"/>
</dbReference>
<dbReference type="Pfam" id="PF00501">
    <property type="entry name" value="AMP-binding"/>
    <property type="match status" value="1"/>
</dbReference>
<accession>A0A1H6DSH4</accession>
<dbReference type="GO" id="GO:0005737">
    <property type="term" value="C:cytoplasm"/>
    <property type="evidence" value="ECO:0007669"/>
    <property type="project" value="TreeGrafter"/>
</dbReference>
<dbReference type="InterPro" id="IPR010071">
    <property type="entry name" value="AA_adenyl_dom"/>
</dbReference>
<organism evidence="5 8">
    <name type="scientific">Saccharopolyspora kobensis</name>
    <dbReference type="NCBI Taxonomy" id="146035"/>
    <lineage>
        <taxon>Bacteria</taxon>
        <taxon>Bacillati</taxon>
        <taxon>Actinomycetota</taxon>
        <taxon>Actinomycetes</taxon>
        <taxon>Pseudonocardiales</taxon>
        <taxon>Pseudonocardiaceae</taxon>
        <taxon>Saccharopolyspora</taxon>
    </lineage>
</organism>
<dbReference type="PANTHER" id="PTHR45527:SF1">
    <property type="entry name" value="FATTY ACID SYNTHASE"/>
    <property type="match status" value="1"/>
</dbReference>
<evidence type="ECO:0000313" key="5">
    <source>
        <dbReference type="EMBL" id="SEG88188.1"/>
    </source>
</evidence>
<accession>A0A1I1X5I5</accession>
<keyword evidence="3" id="KW-0597">Phosphoprotein</keyword>
<dbReference type="SUPFAM" id="SSF52777">
    <property type="entry name" value="CoA-dependent acyltransferases"/>
    <property type="match status" value="2"/>
</dbReference>
<dbReference type="GO" id="GO:0008610">
    <property type="term" value="P:lipid biosynthetic process"/>
    <property type="evidence" value="ECO:0007669"/>
    <property type="project" value="UniProtKB-ARBA"/>
</dbReference>
<dbReference type="Pfam" id="PF00550">
    <property type="entry name" value="PP-binding"/>
    <property type="match status" value="1"/>
</dbReference>
<evidence type="ECO:0000256" key="2">
    <source>
        <dbReference type="ARBA" id="ARBA00022450"/>
    </source>
</evidence>
<dbReference type="SMART" id="SM00823">
    <property type="entry name" value="PKS_PP"/>
    <property type="match status" value="1"/>
</dbReference>
<dbReference type="Proteomes" id="UP000236729">
    <property type="component" value="Unassembled WGS sequence"/>
</dbReference>
<proteinExistence type="predicted"/>
<dbReference type="RefSeq" id="WP_093354836.1">
    <property type="nucleotide sequence ID" value="NZ_FNVB01000007.1"/>
</dbReference>
<feature type="domain" description="Carrier" evidence="4">
    <location>
        <begin position="974"/>
        <end position="1049"/>
    </location>
</feature>
<sequence>MTATVVPVEGRDEQDPAAAPLTESQLGLLVVHRSVPAAHLYNVVAEIGLDPVFDGVRVRSALADVLAVQPALRSALRESPRPHAHVAEPVPASRVPVGLAQASAAEFDAEKQSLLAELASTAFDLADPPLLRAAHLRAADGSRAVLLLAVHHTVFDGFSLRPFVDDLSKALTGTLDVGALQKKRERAMRKELQAQVAAADTAEAEAAVEAMAELLRQISPTVLHPRPNRPTSTDFSGDRVELRFTAEENRLIDQACGALGISAFTFFSAIYAAVLARHSGQDSVVFGAPLMARRTVGSFDLCGFFVNTLPLVVDVPWQVSFEAYLRDHVVPRVQEVKSNAAVPFTRVVRRVDPGRGGNRNPLFSCMLAMQDSTEVAGDSPVRELREHGTGTAKFDLWLGVTPTGDGWLLELEHDRTLLPPEIVDGIAGSLRSALRAVAADTDVRLSDLFTDASAVETERADGLGVQPAAPDLDGWLRKACAARPDAIAVDERDRQVSYAELDASAGALAVRLQQCGVRAGDVVGLATGSLLDTIVAILAVLRLRAAYLPLDSSLPDERLAYMLDKAECRVAVADAPVPGVRVVAPGDADPADLPEQPGTDADAVYVMFTSGSTGKPKGVLMHHAPLVNLTAWQVDALAMDSTTRFLQYAPGGFDVSFQEIVPTLVAGGTVVARDDVDRRDFPALVRHVRDKAVTHVYLPVAALAPFVQAVEAAGERLPSLRWLCVSGEQLVMTAQIRRFFAQRPGVELVNLYGPTETHAVTTFSPTAADHWDSHVPIGRPITGVTAQVVDRTGHLAPRGVLGELLLGGRCPAHGYVNDPQRTDERFLPDPRRPAGRRYRTGDQVMWAADGQLVFLGRNDDQVKIRGFRVELGEIEAAAQELPGVRLAVAAVDGDAAARRLLLFLTTQPDSAPDPAEVRRELAARLPGYMVPAVVVAVERIPTTANGKVDRNALVAAAADLLAEDDRAAAPAASLSADPVEAWLQWMWAGLLGDALPPVDGSLLELGAHSLNALIALARIEEEFGVSLTILDFFADPSVAAMAAALRAEGVQR</sequence>
<dbReference type="GO" id="GO:0003824">
    <property type="term" value="F:catalytic activity"/>
    <property type="evidence" value="ECO:0007669"/>
    <property type="project" value="InterPro"/>
</dbReference>
<dbReference type="PROSITE" id="PS00455">
    <property type="entry name" value="AMP_BINDING"/>
    <property type="match status" value="1"/>
</dbReference>
<dbReference type="Gene3D" id="3.30.559.10">
    <property type="entry name" value="Chloramphenicol acetyltransferase-like domain"/>
    <property type="match status" value="1"/>
</dbReference>
<dbReference type="InterPro" id="IPR020845">
    <property type="entry name" value="AMP-binding_CS"/>
</dbReference>
<evidence type="ECO:0000313" key="8">
    <source>
        <dbReference type="Proteomes" id="UP000236729"/>
    </source>
</evidence>
<dbReference type="SMR" id="A0A1H6DSH4"/>
<dbReference type="InterPro" id="IPR045851">
    <property type="entry name" value="AMP-bd_C_sf"/>
</dbReference>
<dbReference type="Pfam" id="PF00668">
    <property type="entry name" value="Condensation"/>
    <property type="match status" value="1"/>
</dbReference>
<dbReference type="GO" id="GO:0043041">
    <property type="term" value="P:amino acid activation for nonribosomal peptide biosynthetic process"/>
    <property type="evidence" value="ECO:0007669"/>
    <property type="project" value="TreeGrafter"/>
</dbReference>
<reference evidence="5" key="2">
    <citation type="submission" date="2016-10" db="EMBL/GenBank/DDBJ databases">
        <authorList>
            <person name="de Groot N.N."/>
        </authorList>
    </citation>
    <scope>NUCLEOTIDE SEQUENCE [LARGE SCALE GENOMIC DNA]</scope>
    <source>
        <strain evidence="5">ATCC 20501</strain>
    </source>
</reference>
<gene>
    <name evidence="5" type="ORF">SAMN02982929_04915</name>
    <name evidence="6" type="ORF">SAMN05216506_108113</name>
</gene>
<dbReference type="Gene3D" id="1.10.1200.10">
    <property type="entry name" value="ACP-like"/>
    <property type="match status" value="1"/>
</dbReference>
<dbReference type="PROSITE" id="PS50075">
    <property type="entry name" value="CARRIER"/>
    <property type="match status" value="1"/>
</dbReference>
<dbReference type="InterPro" id="IPR023213">
    <property type="entry name" value="CAT-like_dom_sf"/>
</dbReference>
<evidence type="ECO:0000313" key="6">
    <source>
        <dbReference type="EMBL" id="SFE02612.1"/>
    </source>
</evidence>
<dbReference type="CDD" id="cd05930">
    <property type="entry name" value="A_NRPS"/>
    <property type="match status" value="1"/>
</dbReference>
<dbReference type="SUPFAM" id="SSF56801">
    <property type="entry name" value="Acetyl-CoA synthetase-like"/>
    <property type="match status" value="1"/>
</dbReference>
<reference evidence="7 8" key="1">
    <citation type="submission" date="2016-10" db="EMBL/GenBank/DDBJ databases">
        <authorList>
            <person name="Varghese N."/>
            <person name="Submissions S."/>
        </authorList>
    </citation>
    <scope>NUCLEOTIDE SEQUENCE [LARGE SCALE GENOMIC DNA]</scope>
    <source>
        <strain evidence="8">ATCC 20501</strain>
        <strain evidence="6 7">CGMCC 4.3529</strain>
    </source>
</reference>
<dbReference type="Gene3D" id="3.30.559.30">
    <property type="entry name" value="Nonribosomal peptide synthetase, condensation domain"/>
    <property type="match status" value="1"/>
</dbReference>
<dbReference type="Gene3D" id="3.40.50.12780">
    <property type="entry name" value="N-terminal domain of ligase-like"/>
    <property type="match status" value="1"/>
</dbReference>
<evidence type="ECO:0000313" key="7">
    <source>
        <dbReference type="Proteomes" id="UP000199690"/>
    </source>
</evidence>
<dbReference type="InterPro" id="IPR025110">
    <property type="entry name" value="AMP-bd_C"/>
</dbReference>
<dbReference type="PANTHER" id="PTHR45527">
    <property type="entry name" value="NONRIBOSOMAL PEPTIDE SYNTHETASE"/>
    <property type="match status" value="1"/>
</dbReference>
<keyword evidence="7" id="KW-1185">Reference proteome</keyword>
<dbReference type="InterPro" id="IPR000873">
    <property type="entry name" value="AMP-dep_synth/lig_dom"/>
</dbReference>
<dbReference type="Gene3D" id="3.30.300.30">
    <property type="match status" value="1"/>
</dbReference>
<dbReference type="SUPFAM" id="SSF47336">
    <property type="entry name" value="ACP-like"/>
    <property type="match status" value="1"/>
</dbReference>
<dbReference type="Pfam" id="PF13193">
    <property type="entry name" value="AMP-binding_C"/>
    <property type="match status" value="1"/>
</dbReference>
<dbReference type="GO" id="GO:0044550">
    <property type="term" value="P:secondary metabolite biosynthetic process"/>
    <property type="evidence" value="ECO:0007669"/>
    <property type="project" value="TreeGrafter"/>
</dbReference>
<dbReference type="InterPro" id="IPR001242">
    <property type="entry name" value="Condensation_dom"/>
</dbReference>
<dbReference type="NCBIfam" id="TIGR01733">
    <property type="entry name" value="AA-adenyl-dom"/>
    <property type="match status" value="1"/>
</dbReference>
<evidence type="ECO:0000259" key="4">
    <source>
        <dbReference type="PROSITE" id="PS50075"/>
    </source>
</evidence>
<keyword evidence="2" id="KW-0596">Phosphopantetheine</keyword>
<evidence type="ECO:0000256" key="1">
    <source>
        <dbReference type="ARBA" id="ARBA00001957"/>
    </source>
</evidence>
<name>A0A1H6DSH4_9PSEU</name>
<comment type="cofactor">
    <cofactor evidence="1">
        <name>pantetheine 4'-phosphate</name>
        <dbReference type="ChEBI" id="CHEBI:47942"/>
    </cofactor>
</comment>
<dbReference type="InterPro" id="IPR036736">
    <property type="entry name" value="ACP-like_sf"/>
</dbReference>
<dbReference type="AlphaFoldDB" id="A0A1H6DSH4"/>
<dbReference type="EMBL" id="FNVB01000007">
    <property type="protein sequence ID" value="SEG88188.1"/>
    <property type="molecule type" value="Genomic_DNA"/>
</dbReference>
<dbReference type="InterPro" id="IPR020806">
    <property type="entry name" value="PKS_PP-bd"/>
</dbReference>